<dbReference type="PRINTS" id="PR00039">
    <property type="entry name" value="HTHLYSR"/>
</dbReference>
<feature type="domain" description="HTH lysR-type" evidence="5">
    <location>
        <begin position="1"/>
        <end position="58"/>
    </location>
</feature>
<evidence type="ECO:0000256" key="4">
    <source>
        <dbReference type="ARBA" id="ARBA00023163"/>
    </source>
</evidence>
<evidence type="ECO:0000259" key="5">
    <source>
        <dbReference type="PROSITE" id="PS50931"/>
    </source>
</evidence>
<keyword evidence="7" id="KW-1185">Reference proteome</keyword>
<dbReference type="SUPFAM" id="SSF46785">
    <property type="entry name" value="Winged helix' DNA-binding domain"/>
    <property type="match status" value="1"/>
</dbReference>
<dbReference type="PANTHER" id="PTHR30346">
    <property type="entry name" value="TRANSCRIPTIONAL DUAL REGULATOR HCAR-RELATED"/>
    <property type="match status" value="1"/>
</dbReference>
<dbReference type="Gene3D" id="3.40.190.10">
    <property type="entry name" value="Periplasmic binding protein-like II"/>
    <property type="match status" value="2"/>
</dbReference>
<dbReference type="EMBL" id="JADBGI010000004">
    <property type="protein sequence ID" value="MBE2998279.1"/>
    <property type="molecule type" value="Genomic_DNA"/>
</dbReference>
<evidence type="ECO:0000313" key="6">
    <source>
        <dbReference type="EMBL" id="MBE2998279.1"/>
    </source>
</evidence>
<evidence type="ECO:0000313" key="7">
    <source>
        <dbReference type="Proteomes" id="UP000806528"/>
    </source>
</evidence>
<dbReference type="InterPro" id="IPR000847">
    <property type="entry name" value="LysR_HTH_N"/>
</dbReference>
<evidence type="ECO:0000256" key="3">
    <source>
        <dbReference type="ARBA" id="ARBA00023125"/>
    </source>
</evidence>
<evidence type="ECO:0000256" key="1">
    <source>
        <dbReference type="ARBA" id="ARBA00009437"/>
    </source>
</evidence>
<reference evidence="6 7" key="1">
    <citation type="submission" date="2020-09" db="EMBL/GenBank/DDBJ databases">
        <title>Diversity and distribution of actinomycetes associated with coral in the coast of Hainan.</title>
        <authorList>
            <person name="Li F."/>
        </authorList>
    </citation>
    <scope>NUCLEOTIDE SEQUENCE [LARGE SCALE GENOMIC DNA]</scope>
    <source>
        <strain evidence="6 7">HNM0947</strain>
    </source>
</reference>
<keyword evidence="2" id="KW-0805">Transcription regulation</keyword>
<dbReference type="Pfam" id="PF00126">
    <property type="entry name" value="HTH_1"/>
    <property type="match status" value="1"/>
</dbReference>
<dbReference type="SUPFAM" id="SSF53850">
    <property type="entry name" value="Periplasmic binding protein-like II"/>
    <property type="match status" value="1"/>
</dbReference>
<dbReference type="Proteomes" id="UP000806528">
    <property type="component" value="Unassembled WGS sequence"/>
</dbReference>
<sequence>MDVHQLQYFVAALDHGSVNAAAQRLGVAQPTVSQAIRGLERELGTALFHRIGRGMVPTSAGHALASPARQVLRGVTAAGHAALGVAGRVRGTLELAALPSMAGPALTGLIARFCEHHPCVDVAIDDVPDEAGIVPLLRSGSSELVVTHLPAQLSLDPDGGERPLETLELGRQQYCIALPPDRAELVPDRDPLGWHELPDVPQVIVPGGGSHAGEIVRAMARAGRNPAPVAVVEQREARLSFVLAGVGASFVERGQAQHARERGAIVRSLDPPLSRAFGLVYDPRTVSEAGAAFVGLARSTGYGAPAV</sequence>
<dbReference type="CDD" id="cd05466">
    <property type="entry name" value="PBP2_LTTR_substrate"/>
    <property type="match status" value="1"/>
</dbReference>
<proteinExistence type="inferred from homology"/>
<keyword evidence="3" id="KW-0238">DNA-binding</keyword>
<dbReference type="Gene3D" id="1.10.10.10">
    <property type="entry name" value="Winged helix-like DNA-binding domain superfamily/Winged helix DNA-binding domain"/>
    <property type="match status" value="1"/>
</dbReference>
<comment type="caution">
    <text evidence="6">The sequence shown here is derived from an EMBL/GenBank/DDBJ whole genome shotgun (WGS) entry which is preliminary data.</text>
</comment>
<comment type="similarity">
    <text evidence="1">Belongs to the LysR transcriptional regulatory family.</text>
</comment>
<name>A0ABR9P389_9ACTN</name>
<dbReference type="RefSeq" id="WP_193120917.1">
    <property type="nucleotide sequence ID" value="NZ_JADBGI010000004.1"/>
</dbReference>
<dbReference type="Pfam" id="PF03466">
    <property type="entry name" value="LysR_substrate"/>
    <property type="match status" value="1"/>
</dbReference>
<gene>
    <name evidence="6" type="ORF">IDM40_06105</name>
</gene>
<dbReference type="InterPro" id="IPR036388">
    <property type="entry name" value="WH-like_DNA-bd_sf"/>
</dbReference>
<organism evidence="6 7">
    <name type="scientific">Nocardiopsis coralli</name>
    <dbReference type="NCBI Taxonomy" id="2772213"/>
    <lineage>
        <taxon>Bacteria</taxon>
        <taxon>Bacillati</taxon>
        <taxon>Actinomycetota</taxon>
        <taxon>Actinomycetes</taxon>
        <taxon>Streptosporangiales</taxon>
        <taxon>Nocardiopsidaceae</taxon>
        <taxon>Nocardiopsis</taxon>
    </lineage>
</organism>
<keyword evidence="4" id="KW-0804">Transcription</keyword>
<evidence type="ECO:0000256" key="2">
    <source>
        <dbReference type="ARBA" id="ARBA00023015"/>
    </source>
</evidence>
<dbReference type="PANTHER" id="PTHR30346:SF28">
    <property type="entry name" value="HTH-TYPE TRANSCRIPTIONAL REGULATOR CYNR"/>
    <property type="match status" value="1"/>
</dbReference>
<accession>A0ABR9P389</accession>
<dbReference type="InterPro" id="IPR005119">
    <property type="entry name" value="LysR_subst-bd"/>
</dbReference>
<dbReference type="InterPro" id="IPR036390">
    <property type="entry name" value="WH_DNA-bd_sf"/>
</dbReference>
<dbReference type="PROSITE" id="PS50931">
    <property type="entry name" value="HTH_LYSR"/>
    <property type="match status" value="1"/>
</dbReference>
<protein>
    <submittedName>
        <fullName evidence="6">LysR family transcriptional regulator</fullName>
    </submittedName>
</protein>